<proteinExistence type="predicted"/>
<keyword evidence="1" id="KW-0472">Membrane</keyword>
<evidence type="ECO:0000313" key="2">
    <source>
        <dbReference type="EMBL" id="KFH62142.1"/>
    </source>
</evidence>
<evidence type="ECO:0000313" key="3">
    <source>
        <dbReference type="Proteomes" id="UP000243308"/>
    </source>
</evidence>
<feature type="transmembrane region" description="Helical" evidence="1">
    <location>
        <begin position="68"/>
        <end position="86"/>
    </location>
</feature>
<accession>A0A086TJL5</accession>
<organism evidence="2 3">
    <name type="scientific">Podila verticillata NRRL 6337</name>
    <dbReference type="NCBI Taxonomy" id="1069443"/>
    <lineage>
        <taxon>Eukaryota</taxon>
        <taxon>Fungi</taxon>
        <taxon>Fungi incertae sedis</taxon>
        <taxon>Mucoromycota</taxon>
        <taxon>Mortierellomycotina</taxon>
        <taxon>Mortierellomycetes</taxon>
        <taxon>Mortierellales</taxon>
        <taxon>Mortierellaceae</taxon>
        <taxon>Podila</taxon>
    </lineage>
</organism>
<keyword evidence="1" id="KW-0812">Transmembrane</keyword>
<evidence type="ECO:0000256" key="1">
    <source>
        <dbReference type="SAM" id="Phobius"/>
    </source>
</evidence>
<keyword evidence="1" id="KW-1133">Transmembrane helix</keyword>
<feature type="transmembrane region" description="Helical" evidence="1">
    <location>
        <begin position="428"/>
        <end position="450"/>
    </location>
</feature>
<protein>
    <submittedName>
        <fullName evidence="2">Uncharacterized protein</fullName>
    </submittedName>
</protein>
<dbReference type="EMBL" id="KN042433">
    <property type="protein sequence ID" value="KFH62142.1"/>
    <property type="molecule type" value="Genomic_DNA"/>
</dbReference>
<dbReference type="AlphaFoldDB" id="A0A086TJL5"/>
<reference evidence="2 3" key="1">
    <citation type="submission" date="2011-02" db="EMBL/GenBank/DDBJ databases">
        <title>The Genome Sequence of Mortierella verticillata NRRL 6337.</title>
        <authorList>
            <consortium name="The Broad Institute Genome Sequencing Platform"/>
            <person name="Russ C."/>
            <person name="Cuomo C."/>
            <person name="Burger G."/>
            <person name="Gray M.W."/>
            <person name="Holland P.W.H."/>
            <person name="King N."/>
            <person name="Lang F.B.F."/>
            <person name="Roger A.J."/>
            <person name="Ruiz-Trillo I."/>
            <person name="Young S.K."/>
            <person name="Zeng Q."/>
            <person name="Gargeya S."/>
            <person name="Alvarado L."/>
            <person name="Berlin A."/>
            <person name="Chapman S.B."/>
            <person name="Chen Z."/>
            <person name="Freedman E."/>
            <person name="Gellesch M."/>
            <person name="Goldberg J."/>
            <person name="Griggs A."/>
            <person name="Gujja S."/>
            <person name="Heilman E."/>
            <person name="Heiman D."/>
            <person name="Howarth C."/>
            <person name="Mehta T."/>
            <person name="Neiman D."/>
            <person name="Pearson M."/>
            <person name="Roberts A."/>
            <person name="Saif S."/>
            <person name="Shea T."/>
            <person name="Shenoy N."/>
            <person name="Sisk P."/>
            <person name="Stolte C."/>
            <person name="Sykes S."/>
            <person name="White J."/>
            <person name="Yandava C."/>
            <person name="Haas B."/>
            <person name="Nusbaum C."/>
            <person name="Birren B."/>
        </authorList>
    </citation>
    <scope>NUCLEOTIDE SEQUENCE [LARGE SCALE GENOMIC DNA]</scope>
    <source>
        <strain evidence="2 3">NRRL 6337</strain>
    </source>
</reference>
<dbReference type="OrthoDB" id="2347439at2759"/>
<dbReference type="Proteomes" id="UP000243308">
    <property type="component" value="Unassembled WGS sequence"/>
</dbReference>
<keyword evidence="3" id="KW-1185">Reference proteome</keyword>
<name>A0A086TJL5_9FUNG</name>
<gene>
    <name evidence="2" type="ORF">MVEG_11781</name>
</gene>
<feature type="transmembrane region" description="Helical" evidence="1">
    <location>
        <begin position="12"/>
        <end position="32"/>
    </location>
</feature>
<sequence>MFLQQDALALLYTLTRISVSWLLSLLLCLVVCGRMSQDVIYLSQQSVPNLIINCRSWFARNTGGARSLLILFMLLSIPVTLLPSILTRFHGVQLEPGLDPGVHRLQDYTANNLTFDSTSSTLSINPQIGSNKITANVLWEPVELDSIITFPGRPWSLVYNSGNNFFSALQFNQTFVNRTGMLLVNGSYAPATDNLNLQSFQFVKDLVATYFTPDVSYHNTTAYNTNIDFIPHTPTGLTTPSSLTTWAALMDQNGTAILETGIVGFRSMRSGMIGFNCSVAQDMFVEGDPSLCFDNWVEGNPSVNGGGMYMNRTGSVQTSGAILTEIIYGMWHQMSVKTVKSYYRVHVDPRLWKERTVLLGKSIVSDSSATAIYGSGQEARPPLDFQLGSTPVAVDDDVLAHLLFLVGSGDVVQVGSYGIGRTFSAATLVIWGLMIIALPIAIYIVVVLFFKELAIAMNHCWDAVMSSATFGRNFQGGPLKVSLHPTPDGRAGVLINHSALRAVDEGDGLEDLAHLNSPQYR</sequence>